<dbReference type="AlphaFoldDB" id="A0A7J7U6A1"/>
<reference evidence="19 20" key="1">
    <citation type="journal article" date="2020" name="Nature">
        <title>Six reference-quality genomes reveal evolution of bat adaptations.</title>
        <authorList>
            <person name="Jebb D."/>
            <person name="Huang Z."/>
            <person name="Pippel M."/>
            <person name="Hughes G.M."/>
            <person name="Lavrichenko K."/>
            <person name="Devanna P."/>
            <person name="Winkler S."/>
            <person name="Jermiin L.S."/>
            <person name="Skirmuntt E.C."/>
            <person name="Katzourakis A."/>
            <person name="Burkitt-Gray L."/>
            <person name="Ray D.A."/>
            <person name="Sullivan K.A.M."/>
            <person name="Roscito J.G."/>
            <person name="Kirilenko B.M."/>
            <person name="Davalos L.M."/>
            <person name="Corthals A.P."/>
            <person name="Power M.L."/>
            <person name="Jones G."/>
            <person name="Ransome R.D."/>
            <person name="Dechmann D.K.N."/>
            <person name="Locatelli A.G."/>
            <person name="Puechmaille S.J."/>
            <person name="Fedrigo O."/>
            <person name="Jarvis E.D."/>
            <person name="Hiller M."/>
            <person name="Vernes S.C."/>
            <person name="Myers E.W."/>
            <person name="Teeling E.C."/>
        </authorList>
    </citation>
    <scope>NUCLEOTIDE SEQUENCE [LARGE SCALE GENOMIC DNA]</scope>
    <source>
        <strain evidence="19">MMyoMyo1</strain>
        <tissue evidence="19">Flight muscle</tissue>
    </source>
</reference>
<protein>
    <recommendedName>
        <fullName evidence="4">RBR-type E3 ubiquitin transferase</fullName>
        <ecNumber evidence="4">2.3.2.31</ecNumber>
    </recommendedName>
</protein>
<evidence type="ECO:0000256" key="6">
    <source>
        <dbReference type="ARBA" id="ARBA00022692"/>
    </source>
</evidence>
<evidence type="ECO:0000256" key="7">
    <source>
        <dbReference type="ARBA" id="ARBA00022723"/>
    </source>
</evidence>
<organism evidence="19 20">
    <name type="scientific">Myotis myotis</name>
    <name type="common">Greater mouse-eared bat</name>
    <name type="synonym">Vespertilio myotis</name>
    <dbReference type="NCBI Taxonomy" id="51298"/>
    <lineage>
        <taxon>Eukaryota</taxon>
        <taxon>Metazoa</taxon>
        <taxon>Chordata</taxon>
        <taxon>Craniata</taxon>
        <taxon>Vertebrata</taxon>
        <taxon>Euteleostomi</taxon>
        <taxon>Mammalia</taxon>
        <taxon>Eutheria</taxon>
        <taxon>Laurasiatheria</taxon>
        <taxon>Chiroptera</taxon>
        <taxon>Yangochiroptera</taxon>
        <taxon>Vespertilionidae</taxon>
        <taxon>Myotis</taxon>
    </lineage>
</organism>
<evidence type="ECO:0000256" key="14">
    <source>
        <dbReference type="ARBA" id="ARBA00038342"/>
    </source>
</evidence>
<dbReference type="Gene3D" id="3.30.40.10">
    <property type="entry name" value="Zinc/RING finger domain, C3HC4 (zinc finger)"/>
    <property type="match status" value="1"/>
</dbReference>
<keyword evidence="12" id="KW-1133">Transmembrane helix</keyword>
<keyword evidence="7" id="KW-0479">Metal-binding</keyword>
<dbReference type="GO" id="GO:0008270">
    <property type="term" value="F:zinc ion binding"/>
    <property type="evidence" value="ECO:0007669"/>
    <property type="project" value="UniProtKB-KW"/>
</dbReference>
<keyword evidence="5" id="KW-0808">Transferase</keyword>
<dbReference type="PROSITE" id="PS51873">
    <property type="entry name" value="TRIAD"/>
    <property type="match status" value="1"/>
</dbReference>
<dbReference type="GO" id="GO:0031090">
    <property type="term" value="C:organelle membrane"/>
    <property type="evidence" value="ECO:0007669"/>
    <property type="project" value="UniProtKB-ARBA"/>
</dbReference>
<comment type="pathway">
    <text evidence="3">Protein modification; protein ubiquitination.</text>
</comment>
<keyword evidence="11" id="KW-0862">Zinc</keyword>
<evidence type="ECO:0000256" key="8">
    <source>
        <dbReference type="ARBA" id="ARBA00022737"/>
    </source>
</evidence>
<dbReference type="InterPro" id="IPR001841">
    <property type="entry name" value="Znf_RING"/>
</dbReference>
<evidence type="ECO:0000256" key="10">
    <source>
        <dbReference type="ARBA" id="ARBA00022786"/>
    </source>
</evidence>
<evidence type="ECO:0000259" key="18">
    <source>
        <dbReference type="PROSITE" id="PS51873"/>
    </source>
</evidence>
<evidence type="ECO:0000256" key="5">
    <source>
        <dbReference type="ARBA" id="ARBA00022679"/>
    </source>
</evidence>
<dbReference type="SUPFAM" id="SSF57850">
    <property type="entry name" value="RING/U-box"/>
    <property type="match status" value="1"/>
</dbReference>
<evidence type="ECO:0000256" key="11">
    <source>
        <dbReference type="ARBA" id="ARBA00022833"/>
    </source>
</evidence>
<feature type="compositionally biased region" description="Gly residues" evidence="16">
    <location>
        <begin position="107"/>
        <end position="119"/>
    </location>
</feature>
<evidence type="ECO:0000256" key="16">
    <source>
        <dbReference type="SAM" id="MobiDB-lite"/>
    </source>
</evidence>
<comment type="caution">
    <text evidence="19">The sequence shown here is derived from an EMBL/GenBank/DDBJ whole genome shotgun (WGS) entry which is preliminary data.</text>
</comment>
<keyword evidence="6" id="KW-0812">Transmembrane</keyword>
<keyword evidence="10" id="KW-0833">Ubl conjugation pathway</keyword>
<evidence type="ECO:0000256" key="15">
    <source>
        <dbReference type="PROSITE-ProRule" id="PRU00175"/>
    </source>
</evidence>
<gene>
    <name evidence="19" type="ORF">mMyoMyo1_016668</name>
</gene>
<comment type="similarity">
    <text evidence="14">Belongs to the RBR family. RNF144 subfamily.</text>
</comment>
<dbReference type="FunFam" id="3.30.40.10:FF:000051">
    <property type="entry name" value="RBR-type E3 ubiquitin transferase"/>
    <property type="match status" value="1"/>
</dbReference>
<dbReference type="EMBL" id="JABWUV010000014">
    <property type="protein sequence ID" value="KAF6308400.1"/>
    <property type="molecule type" value="Genomic_DNA"/>
</dbReference>
<proteinExistence type="inferred from homology"/>
<evidence type="ECO:0000256" key="2">
    <source>
        <dbReference type="ARBA" id="ARBA00004167"/>
    </source>
</evidence>
<evidence type="ECO:0000256" key="13">
    <source>
        <dbReference type="ARBA" id="ARBA00023136"/>
    </source>
</evidence>
<sequence length="126" mass="13347">MTTAWYRPTWDLALDPLVSCKLCLGEYPVEQMTTLAQCRCVFCTLCLKQYVELLIKEGFETAISCPDATCPKQGRLMCPVELQCPSGAGIGADVRASAEAPVESPKPGGGRGGGAGLGCGAHPRRL</sequence>
<evidence type="ECO:0000313" key="19">
    <source>
        <dbReference type="EMBL" id="KAF6308400.1"/>
    </source>
</evidence>
<dbReference type="GO" id="GO:0061630">
    <property type="term" value="F:ubiquitin protein ligase activity"/>
    <property type="evidence" value="ECO:0007669"/>
    <property type="project" value="UniProtKB-EC"/>
</dbReference>
<dbReference type="InterPro" id="IPR044066">
    <property type="entry name" value="TRIAD_supradom"/>
</dbReference>
<dbReference type="EC" id="2.3.2.31" evidence="4"/>
<evidence type="ECO:0000256" key="9">
    <source>
        <dbReference type="ARBA" id="ARBA00022771"/>
    </source>
</evidence>
<accession>A0A7J7U6A1</accession>
<keyword evidence="8" id="KW-0677">Repeat</keyword>
<feature type="region of interest" description="Disordered" evidence="16">
    <location>
        <begin position="95"/>
        <end position="126"/>
    </location>
</feature>
<dbReference type="GO" id="GO:0005737">
    <property type="term" value="C:cytoplasm"/>
    <property type="evidence" value="ECO:0007669"/>
    <property type="project" value="UniProtKB-ARBA"/>
</dbReference>
<dbReference type="CDD" id="cd16777">
    <property type="entry name" value="mRING-HC-C4C4_RBR_RNF144A"/>
    <property type="match status" value="1"/>
</dbReference>
<keyword evidence="9 15" id="KW-0863">Zinc-finger</keyword>
<dbReference type="PROSITE" id="PS50089">
    <property type="entry name" value="ZF_RING_2"/>
    <property type="match status" value="1"/>
</dbReference>
<keyword evidence="13" id="KW-0472">Membrane</keyword>
<dbReference type="VEuPathDB" id="HostDB:GeneID_118669308"/>
<keyword evidence="20" id="KW-1185">Reference proteome</keyword>
<dbReference type="InterPro" id="IPR013083">
    <property type="entry name" value="Znf_RING/FYVE/PHD"/>
</dbReference>
<feature type="domain" description="RING-type" evidence="18">
    <location>
        <begin position="16"/>
        <end position="126"/>
    </location>
</feature>
<name>A0A7J7U6A1_MYOMY</name>
<evidence type="ECO:0000256" key="4">
    <source>
        <dbReference type="ARBA" id="ARBA00012251"/>
    </source>
</evidence>
<comment type="subcellular location">
    <subcellularLocation>
        <location evidence="2">Membrane</location>
        <topology evidence="2">Single-pass membrane protein</topology>
    </subcellularLocation>
</comment>
<dbReference type="Proteomes" id="UP000527355">
    <property type="component" value="Unassembled WGS sequence"/>
</dbReference>
<evidence type="ECO:0000313" key="20">
    <source>
        <dbReference type="Proteomes" id="UP000527355"/>
    </source>
</evidence>
<evidence type="ECO:0000256" key="3">
    <source>
        <dbReference type="ARBA" id="ARBA00004906"/>
    </source>
</evidence>
<evidence type="ECO:0000256" key="12">
    <source>
        <dbReference type="ARBA" id="ARBA00022989"/>
    </source>
</evidence>
<feature type="domain" description="RING-type" evidence="17">
    <location>
        <begin position="20"/>
        <end position="66"/>
    </location>
</feature>
<comment type="catalytic activity">
    <reaction evidence="1">
        <text>[E2 ubiquitin-conjugating enzyme]-S-ubiquitinyl-L-cysteine + [acceptor protein]-L-lysine = [E2 ubiquitin-conjugating enzyme]-L-cysteine + [acceptor protein]-N(6)-ubiquitinyl-L-lysine.</text>
        <dbReference type="EC" id="2.3.2.31"/>
    </reaction>
</comment>
<evidence type="ECO:0000256" key="1">
    <source>
        <dbReference type="ARBA" id="ARBA00001798"/>
    </source>
</evidence>
<evidence type="ECO:0000259" key="17">
    <source>
        <dbReference type="PROSITE" id="PS50089"/>
    </source>
</evidence>